<keyword evidence="4" id="KW-0732">Signal</keyword>
<dbReference type="CDD" id="cd09631">
    <property type="entry name" value="DOMON_DOH"/>
    <property type="match status" value="1"/>
</dbReference>
<dbReference type="InterPro" id="IPR024548">
    <property type="entry name" value="Cu2_monoox_C"/>
</dbReference>
<dbReference type="InterPro" id="IPR036939">
    <property type="entry name" value="Cu2_ascorb_mOase_N_sf"/>
</dbReference>
<evidence type="ECO:0000256" key="4">
    <source>
        <dbReference type="SAM" id="SignalP"/>
    </source>
</evidence>
<dbReference type="Pfam" id="PF01082">
    <property type="entry name" value="Cu2_monooxygen"/>
    <property type="match status" value="1"/>
</dbReference>
<dbReference type="PANTHER" id="PTHR10157:SF23">
    <property type="entry name" value="MOXD1 HOMOLOG 1"/>
    <property type="match status" value="1"/>
</dbReference>
<evidence type="ECO:0000256" key="1">
    <source>
        <dbReference type="ARBA" id="ARBA00010676"/>
    </source>
</evidence>
<dbReference type="InterPro" id="IPR045266">
    <property type="entry name" value="DOH_DOMON"/>
</dbReference>
<keyword evidence="2" id="KW-1015">Disulfide bond</keyword>
<evidence type="ECO:0000256" key="2">
    <source>
        <dbReference type="ARBA" id="ARBA00023157"/>
    </source>
</evidence>
<keyword evidence="7" id="KW-1185">Reference proteome</keyword>
<protein>
    <recommendedName>
        <fullName evidence="5">DOMON domain-containing protein</fullName>
    </recommendedName>
</protein>
<sequence length="616" mass="70202">MAGPLWFLFYLAAFYYTASADLLSEYAHYAVLDGEEKMKLFWTVDWDAETVSFALEAETTGWVGFGFSTGSGQMVDSDVVIGWVKDNQGYLTDRYADARVLPPVDKQQDYELIGFQESGGKTLLKFKRKFDTCDNSDRKLEVGATKVVFAYHSEDPESSTEIKYHEFRGAKTILLLNSLDKRNISETGWKKYTMTTKNVTIPAKETTYWCALLKGPELNSKHHITKFEPYIQKGNEGFVHHFLLYECEGNFVEKDFDKGVDCDDLPNMAYAKCRDSSLVAAWAVGGQAFYYPPHAGFPLGEKDSPRNFLLEMHYDNPGNIVGQEDSSGVTLYYTDELREYDSGIVSVGRKVDEWFIIPPKRKNWMTIGYCTHECSESSLKSTNLPGGGINVFAGLLHTHLAGRAIWTKHVRNGKELPEIGRDNNYDFNFQDIQVFRKEINIQPGDDLIHYCKYDSMDRNKLIYGGISSRDEMCLNFMFYYPRITNGGFRKCQSIHFDSSYKLIDKYFDKANVTSWMHNPLVNMTIDWTDEMASDFKKYESEVKNVFPRCRLSKDTTVEDTKNPKLLVPVPKITEPLPPKKSNCREKPDDSAASERLLASTFALFFGSLCVVVAAIV</sequence>
<dbReference type="InterPro" id="IPR000323">
    <property type="entry name" value="Cu2_ascorb_mOase_N"/>
</dbReference>
<dbReference type="Gene3D" id="2.60.40.1210">
    <property type="entry name" value="Cellobiose dehydrogenase, cytochrome domain"/>
    <property type="match status" value="1"/>
</dbReference>
<dbReference type="SMART" id="SM00664">
    <property type="entry name" value="DoH"/>
    <property type="match status" value="1"/>
</dbReference>
<comment type="caution">
    <text evidence="6">The sequence shown here is derived from an EMBL/GenBank/DDBJ whole genome shotgun (WGS) entry which is preliminary data.</text>
</comment>
<keyword evidence="3" id="KW-0325">Glycoprotein</keyword>
<dbReference type="PRINTS" id="PR00767">
    <property type="entry name" value="DBMONOXGNASE"/>
</dbReference>
<organism evidence="6 7">
    <name type="scientific">Porites lobata</name>
    <dbReference type="NCBI Taxonomy" id="104759"/>
    <lineage>
        <taxon>Eukaryota</taxon>
        <taxon>Metazoa</taxon>
        <taxon>Cnidaria</taxon>
        <taxon>Anthozoa</taxon>
        <taxon>Hexacorallia</taxon>
        <taxon>Scleractinia</taxon>
        <taxon>Fungiina</taxon>
        <taxon>Poritidae</taxon>
        <taxon>Porites</taxon>
    </lineage>
</organism>
<evidence type="ECO:0000313" key="6">
    <source>
        <dbReference type="EMBL" id="CAH3168762.1"/>
    </source>
</evidence>
<feature type="signal peptide" evidence="4">
    <location>
        <begin position="1"/>
        <end position="20"/>
    </location>
</feature>
<dbReference type="PANTHER" id="PTHR10157">
    <property type="entry name" value="DOPAMINE BETA HYDROXYLASE RELATED"/>
    <property type="match status" value="1"/>
</dbReference>
<dbReference type="Pfam" id="PF03351">
    <property type="entry name" value="DOMON"/>
    <property type="match status" value="1"/>
</dbReference>
<dbReference type="Proteomes" id="UP001159405">
    <property type="component" value="Unassembled WGS sequence"/>
</dbReference>
<dbReference type="InterPro" id="IPR000945">
    <property type="entry name" value="DBH-like"/>
</dbReference>
<evidence type="ECO:0000256" key="3">
    <source>
        <dbReference type="ARBA" id="ARBA00023180"/>
    </source>
</evidence>
<dbReference type="InterPro" id="IPR008977">
    <property type="entry name" value="PHM/PNGase_F_dom_sf"/>
</dbReference>
<dbReference type="EMBL" id="CALNXK010000146">
    <property type="protein sequence ID" value="CAH3168762.1"/>
    <property type="molecule type" value="Genomic_DNA"/>
</dbReference>
<feature type="chain" id="PRO_5046770010" description="DOMON domain-containing protein" evidence="4">
    <location>
        <begin position="21"/>
        <end position="616"/>
    </location>
</feature>
<dbReference type="Gene3D" id="2.60.120.310">
    <property type="entry name" value="Copper type II, ascorbate-dependent monooxygenase, N-terminal domain"/>
    <property type="match status" value="1"/>
</dbReference>
<dbReference type="SUPFAM" id="SSF49344">
    <property type="entry name" value="CBD9-like"/>
    <property type="match status" value="1"/>
</dbReference>
<gene>
    <name evidence="6" type="ORF">PLOB_00009396</name>
</gene>
<name>A0ABN8QTU3_9CNID</name>
<dbReference type="Pfam" id="PF03712">
    <property type="entry name" value="Cu2_monoox_C"/>
    <property type="match status" value="1"/>
</dbReference>
<dbReference type="Gene3D" id="2.60.120.230">
    <property type="match status" value="1"/>
</dbReference>
<feature type="domain" description="DOMON" evidence="5">
    <location>
        <begin position="36"/>
        <end position="152"/>
    </location>
</feature>
<evidence type="ECO:0000259" key="5">
    <source>
        <dbReference type="PROSITE" id="PS50836"/>
    </source>
</evidence>
<comment type="similarity">
    <text evidence="1">Belongs to the copper type II ascorbate-dependent monooxygenase family.</text>
</comment>
<dbReference type="InterPro" id="IPR028460">
    <property type="entry name" value="Tbh/DBH"/>
</dbReference>
<dbReference type="InterPro" id="IPR005018">
    <property type="entry name" value="DOMON_domain"/>
</dbReference>
<accession>A0ABN8QTU3</accession>
<proteinExistence type="inferred from homology"/>
<dbReference type="InterPro" id="IPR014784">
    <property type="entry name" value="Cu2_ascorb_mOase-like_C"/>
</dbReference>
<evidence type="ECO:0000313" key="7">
    <source>
        <dbReference type="Proteomes" id="UP001159405"/>
    </source>
</evidence>
<dbReference type="SUPFAM" id="SSF49742">
    <property type="entry name" value="PHM/PNGase F"/>
    <property type="match status" value="2"/>
</dbReference>
<reference evidence="6 7" key="1">
    <citation type="submission" date="2022-05" db="EMBL/GenBank/DDBJ databases">
        <authorList>
            <consortium name="Genoscope - CEA"/>
            <person name="William W."/>
        </authorList>
    </citation>
    <scope>NUCLEOTIDE SEQUENCE [LARGE SCALE GENOMIC DNA]</scope>
</reference>
<dbReference type="PROSITE" id="PS50836">
    <property type="entry name" value="DOMON"/>
    <property type="match status" value="1"/>
</dbReference>